<dbReference type="GeneID" id="303560002"/>
<proteinExistence type="predicted"/>
<dbReference type="Proteomes" id="UP000280586">
    <property type="component" value="Chromosome"/>
</dbReference>
<sequence length="323" mass="37583">MGMMNYMVSEEAIFLDERLNAEEKYFLIGLWSLDRSRVGVVEVTYKDIMDFIKIRSRSKISKLLSNLKTKGYIEMMKTGRATRYFLYKGYLFYKSLVEKTLNIGGQEFKKVKNNSEENIEDKVDVEVSKDNNITKDKVNKKVTEDKNVSKNEYDDGGINGISNMKNSNEKYSKASEIGEVLQSLNGKTSDVSMVSKVGTHNGSIDETLKIQEKNNNIYIRIIECWNSCNINGKEELSLKNKLAMEKALLNFSVYEIIDGISHYSEILKSKYYYSFVWSLKSFLVKDNGIKRFVDKGDLWNQYSLKFKNKDKFKKKMDFTKYIY</sequence>
<organism evidence="1 3">
    <name type="scientific">Clostridium septicum</name>
    <dbReference type="NCBI Taxonomy" id="1504"/>
    <lineage>
        <taxon>Bacteria</taxon>
        <taxon>Bacillati</taxon>
        <taxon>Bacillota</taxon>
        <taxon>Clostridia</taxon>
        <taxon>Eubacteriales</taxon>
        <taxon>Clostridiaceae</taxon>
        <taxon>Clostridium</taxon>
    </lineage>
</organism>
<protein>
    <submittedName>
        <fullName evidence="1">Uncharacterized protein</fullName>
    </submittedName>
</protein>
<keyword evidence="4" id="KW-1185">Reference proteome</keyword>
<dbReference type="EMBL" id="CP099799">
    <property type="protein sequence ID" value="USS00405.1"/>
    <property type="molecule type" value="Genomic_DNA"/>
</dbReference>
<evidence type="ECO:0000313" key="4">
    <source>
        <dbReference type="Proteomes" id="UP001055437"/>
    </source>
</evidence>
<reference evidence="2" key="2">
    <citation type="submission" date="2022-06" db="EMBL/GenBank/DDBJ databases">
        <authorList>
            <person name="Holder M.E."/>
            <person name="Ajami N.J."/>
            <person name="Petrosino J.F."/>
        </authorList>
    </citation>
    <scope>NUCLEOTIDE SEQUENCE</scope>
    <source>
        <strain evidence="2">RMA 8861</strain>
    </source>
</reference>
<name>A0A9N7PIN0_CLOSE</name>
<accession>A0A9N7PIN0</accession>
<dbReference type="Proteomes" id="UP001055437">
    <property type="component" value="Chromosome"/>
</dbReference>
<reference evidence="1 3" key="1">
    <citation type="submission" date="2017-09" db="EMBL/GenBank/DDBJ databases">
        <authorList>
            <person name="Thomas P."/>
            <person name="Seyboldt C."/>
        </authorList>
    </citation>
    <scope>NUCLEOTIDE SEQUENCE [LARGE SCALE GENOMIC DNA]</scope>
    <source>
        <strain evidence="1 3">DSM 7534</strain>
    </source>
</reference>
<gene>
    <name evidence="1" type="ORF">CP523_04805</name>
    <name evidence="2" type="ORF">NH397_13060</name>
</gene>
<evidence type="ECO:0000313" key="3">
    <source>
        <dbReference type="Proteomes" id="UP000280586"/>
    </source>
</evidence>
<dbReference type="RefSeq" id="WP_120140577.1">
    <property type="nucleotide sequence ID" value="NZ_CP023671.1"/>
</dbReference>
<dbReference type="EMBL" id="CP023671">
    <property type="protein sequence ID" value="AYE33840.1"/>
    <property type="molecule type" value="Genomic_DNA"/>
</dbReference>
<dbReference type="SUPFAM" id="SSF46785">
    <property type="entry name" value="Winged helix' DNA-binding domain"/>
    <property type="match status" value="1"/>
</dbReference>
<dbReference type="InterPro" id="IPR036390">
    <property type="entry name" value="WH_DNA-bd_sf"/>
</dbReference>
<dbReference type="AlphaFoldDB" id="A0A9N7PIN0"/>
<evidence type="ECO:0000313" key="2">
    <source>
        <dbReference type="EMBL" id="USS00405.1"/>
    </source>
</evidence>
<evidence type="ECO:0000313" key="1">
    <source>
        <dbReference type="EMBL" id="AYE33840.1"/>
    </source>
</evidence>
<dbReference type="KEGG" id="csep:CP523_04805"/>